<dbReference type="PANTHER" id="PTHR46641">
    <property type="entry name" value="FMRFAMIDE RECEPTOR-RELATED"/>
    <property type="match status" value="1"/>
</dbReference>
<dbReference type="SUPFAM" id="SSF81321">
    <property type="entry name" value="Family A G protein-coupled receptor-like"/>
    <property type="match status" value="1"/>
</dbReference>
<reference evidence="8" key="1">
    <citation type="submission" date="2017-01" db="EMBL/GenBank/DDBJ databases">
        <title>Comparative genomics of anhydrobiosis in the tardigrade Hypsibius dujardini.</title>
        <authorList>
            <person name="Yoshida Y."/>
            <person name="Koutsovoulos G."/>
            <person name="Laetsch D."/>
            <person name="Stevens L."/>
            <person name="Kumar S."/>
            <person name="Horikawa D."/>
            <person name="Ishino K."/>
            <person name="Komine S."/>
            <person name="Tomita M."/>
            <person name="Blaxter M."/>
            <person name="Arakawa K."/>
        </authorList>
    </citation>
    <scope>NUCLEOTIDE SEQUENCE [LARGE SCALE GENOMIC DNA]</scope>
    <source>
        <strain evidence="8">Z151</strain>
    </source>
</reference>
<evidence type="ECO:0000313" key="8">
    <source>
        <dbReference type="Proteomes" id="UP000192578"/>
    </source>
</evidence>
<comment type="caution">
    <text evidence="7">The sequence shown here is derived from an EMBL/GenBank/DDBJ whole genome shotgun (WGS) entry which is preliminary data.</text>
</comment>
<name>A0A1W0WJA8_HYPEX</name>
<evidence type="ECO:0000256" key="4">
    <source>
        <dbReference type="ARBA" id="ARBA00023136"/>
    </source>
</evidence>
<comment type="subcellular location">
    <subcellularLocation>
        <location evidence="1">Membrane</location>
    </subcellularLocation>
</comment>
<feature type="transmembrane region" description="Helical" evidence="6">
    <location>
        <begin position="66"/>
        <end position="86"/>
    </location>
</feature>
<organism evidence="7 8">
    <name type="scientific">Hypsibius exemplaris</name>
    <name type="common">Freshwater tardigrade</name>
    <dbReference type="NCBI Taxonomy" id="2072580"/>
    <lineage>
        <taxon>Eukaryota</taxon>
        <taxon>Metazoa</taxon>
        <taxon>Ecdysozoa</taxon>
        <taxon>Tardigrada</taxon>
        <taxon>Eutardigrada</taxon>
        <taxon>Parachela</taxon>
        <taxon>Hypsibioidea</taxon>
        <taxon>Hypsibiidae</taxon>
        <taxon>Hypsibius</taxon>
    </lineage>
</organism>
<dbReference type="AlphaFoldDB" id="A0A1W0WJA8"/>
<feature type="compositionally biased region" description="Low complexity" evidence="5">
    <location>
        <begin position="371"/>
        <end position="393"/>
    </location>
</feature>
<feature type="transmembrane region" description="Helical" evidence="6">
    <location>
        <begin position="34"/>
        <end position="54"/>
    </location>
</feature>
<evidence type="ECO:0000256" key="5">
    <source>
        <dbReference type="SAM" id="MobiDB-lite"/>
    </source>
</evidence>
<dbReference type="GO" id="GO:0004930">
    <property type="term" value="F:G protein-coupled receptor activity"/>
    <property type="evidence" value="ECO:0007669"/>
    <property type="project" value="InterPro"/>
</dbReference>
<keyword evidence="2 6" id="KW-0812">Transmembrane</keyword>
<sequence length="446" mass="50845">MKEAKIQFYSDLACDNRSVTLVTGWLFLDYLDAVTFPLLFLACIAGSILVIVITHRRVAESKAREWFLTSAIICVLAVSDMVGMVFEGGQFAINVQDFVDSRPRSDLLRSLEWNMLQATMRWGREASLTLSNWLLICFSVERIISLRPSRMNSLVYLDSVKGGAACTLLVLLCYAAISPLPYLVDDTGYYVSEATNLTYHQPDWLRMWLEVQFYHEIIFISGTFFTLSCSALGVYRLLKSHQEEQKHLAQQGLRKHLVAVRKPSNGSSSISTGATRALIGCLFLYFFTQSPVVVRNIVIQLDKNCVFNIPGVDKKNSETIVVLIARLNFALDFFIYLVVDRKFRQHAEYLFLEMLGRVEDRKTRRKKKLLKQLSDSRSTSSGSSLIPNSPSPSYENDQSPRFIMEALLGTEETKKTAEHCCYEFRDVLHAKTTQDTLLDRVDEWKI</sequence>
<feature type="region of interest" description="Disordered" evidence="5">
    <location>
        <begin position="370"/>
        <end position="398"/>
    </location>
</feature>
<evidence type="ECO:0000256" key="6">
    <source>
        <dbReference type="SAM" id="Phobius"/>
    </source>
</evidence>
<evidence type="ECO:0000256" key="3">
    <source>
        <dbReference type="ARBA" id="ARBA00022989"/>
    </source>
</evidence>
<evidence type="ECO:0008006" key="9">
    <source>
        <dbReference type="Google" id="ProtNLM"/>
    </source>
</evidence>
<dbReference type="Gene3D" id="1.20.1070.10">
    <property type="entry name" value="Rhodopsin 7-helix transmembrane proteins"/>
    <property type="match status" value="1"/>
</dbReference>
<keyword evidence="8" id="KW-1185">Reference proteome</keyword>
<evidence type="ECO:0000256" key="2">
    <source>
        <dbReference type="ARBA" id="ARBA00022692"/>
    </source>
</evidence>
<keyword evidence="3 6" id="KW-1133">Transmembrane helix</keyword>
<dbReference type="PRINTS" id="PR00237">
    <property type="entry name" value="GPCRRHODOPSN"/>
</dbReference>
<dbReference type="EMBL" id="MTYJ01000092">
    <property type="protein sequence ID" value="OQV15213.1"/>
    <property type="molecule type" value="Genomic_DNA"/>
</dbReference>
<gene>
    <name evidence="7" type="ORF">BV898_10597</name>
</gene>
<proteinExistence type="predicted"/>
<protein>
    <recommendedName>
        <fullName evidence="9">G-protein coupled receptors family 1 profile domain-containing protein</fullName>
    </recommendedName>
</protein>
<evidence type="ECO:0000313" key="7">
    <source>
        <dbReference type="EMBL" id="OQV15213.1"/>
    </source>
</evidence>
<dbReference type="PANTHER" id="PTHR46641:SF18">
    <property type="entry name" value="G-PROTEIN COUPLED RECEPTORS FAMILY 1 PROFILE DOMAIN-CONTAINING PROTEIN"/>
    <property type="match status" value="1"/>
</dbReference>
<feature type="transmembrane region" description="Helical" evidence="6">
    <location>
        <begin position="217"/>
        <end position="238"/>
    </location>
</feature>
<dbReference type="GO" id="GO:0016020">
    <property type="term" value="C:membrane"/>
    <property type="evidence" value="ECO:0007669"/>
    <property type="project" value="UniProtKB-SubCell"/>
</dbReference>
<feature type="transmembrane region" description="Helical" evidence="6">
    <location>
        <begin position="126"/>
        <end position="144"/>
    </location>
</feature>
<evidence type="ECO:0000256" key="1">
    <source>
        <dbReference type="ARBA" id="ARBA00004370"/>
    </source>
</evidence>
<keyword evidence="4 6" id="KW-0472">Membrane</keyword>
<dbReference type="Proteomes" id="UP000192578">
    <property type="component" value="Unassembled WGS sequence"/>
</dbReference>
<accession>A0A1W0WJA8</accession>
<feature type="transmembrane region" description="Helical" evidence="6">
    <location>
        <begin position="319"/>
        <end position="339"/>
    </location>
</feature>
<dbReference type="InterPro" id="IPR000276">
    <property type="entry name" value="GPCR_Rhodpsn"/>
</dbReference>
<feature type="transmembrane region" description="Helical" evidence="6">
    <location>
        <begin position="156"/>
        <end position="177"/>
    </location>
</feature>
<feature type="transmembrane region" description="Helical" evidence="6">
    <location>
        <begin position="277"/>
        <end position="299"/>
    </location>
</feature>
<dbReference type="InterPro" id="IPR052954">
    <property type="entry name" value="GPCR-Ligand_Int"/>
</dbReference>